<reference evidence="1 2" key="1">
    <citation type="journal article" date="2016" name="Front. Microbiol.">
        <title>Genomic Resource of Rice Seed Associated Bacteria.</title>
        <authorList>
            <person name="Midha S."/>
            <person name="Bansal K."/>
            <person name="Sharma S."/>
            <person name="Kumar N."/>
            <person name="Patil P.P."/>
            <person name="Chaudhry V."/>
            <person name="Patil P.B."/>
        </authorList>
    </citation>
    <scope>NUCLEOTIDE SEQUENCE [LARGE SCALE GENOMIC DNA]</scope>
    <source>
        <strain evidence="1 2">NS331</strain>
    </source>
</reference>
<accession>A0A147GLU4</accession>
<dbReference type="AlphaFoldDB" id="A0A147GLU4"/>
<organism evidence="1 2">
    <name type="scientific">Pseudacidovorax intermedius</name>
    <dbReference type="NCBI Taxonomy" id="433924"/>
    <lineage>
        <taxon>Bacteria</taxon>
        <taxon>Pseudomonadati</taxon>
        <taxon>Pseudomonadota</taxon>
        <taxon>Betaproteobacteria</taxon>
        <taxon>Burkholderiales</taxon>
        <taxon>Comamonadaceae</taxon>
        <taxon>Pseudacidovorax</taxon>
    </lineage>
</organism>
<protein>
    <submittedName>
        <fullName evidence="1">Membrane protein</fullName>
    </submittedName>
</protein>
<gene>
    <name evidence="1" type="ORF">NS331_23375</name>
</gene>
<name>A0A147GLU4_9BURK</name>
<proteinExistence type="predicted"/>
<dbReference type="EMBL" id="LDSL01000183">
    <property type="protein sequence ID" value="KTT14562.1"/>
    <property type="molecule type" value="Genomic_DNA"/>
</dbReference>
<evidence type="ECO:0000313" key="1">
    <source>
        <dbReference type="EMBL" id="KTT14562.1"/>
    </source>
</evidence>
<sequence length="44" mass="5108">PDGTPFEDNRYVDRYVVRRGLIVQMDVWNDSAEWLLVRAGLATL</sequence>
<comment type="caution">
    <text evidence="1">The sequence shown here is derived from an EMBL/GenBank/DDBJ whole genome shotgun (WGS) entry which is preliminary data.</text>
</comment>
<keyword evidence="2" id="KW-1185">Reference proteome</keyword>
<feature type="non-terminal residue" evidence="1">
    <location>
        <position position="1"/>
    </location>
</feature>
<dbReference type="Proteomes" id="UP000072741">
    <property type="component" value="Unassembled WGS sequence"/>
</dbReference>
<dbReference type="PATRIC" id="fig|433924.3.peg.1884"/>
<evidence type="ECO:0000313" key="2">
    <source>
        <dbReference type="Proteomes" id="UP000072741"/>
    </source>
</evidence>